<evidence type="ECO:0000259" key="3">
    <source>
        <dbReference type="Pfam" id="PF00534"/>
    </source>
</evidence>
<dbReference type="PANTHER" id="PTHR46401:SF2">
    <property type="entry name" value="GLYCOSYLTRANSFERASE WBBK-RELATED"/>
    <property type="match status" value="1"/>
</dbReference>
<dbReference type="InterPro" id="IPR028098">
    <property type="entry name" value="Glyco_trans_4-like_N"/>
</dbReference>
<feature type="compositionally biased region" description="Polar residues" evidence="2">
    <location>
        <begin position="401"/>
        <end position="411"/>
    </location>
</feature>
<protein>
    <submittedName>
        <fullName evidence="5">Glycosyltransferase</fullName>
    </submittedName>
</protein>
<dbReference type="CDD" id="cd03809">
    <property type="entry name" value="GT4_MtfB-like"/>
    <property type="match status" value="1"/>
</dbReference>
<dbReference type="Proteomes" id="UP000214646">
    <property type="component" value="Unassembled WGS sequence"/>
</dbReference>
<comment type="caution">
    <text evidence="5">The sequence shown here is derived from an EMBL/GenBank/DDBJ whole genome shotgun (WGS) entry which is preliminary data.</text>
</comment>
<dbReference type="GO" id="GO:0016757">
    <property type="term" value="F:glycosyltransferase activity"/>
    <property type="evidence" value="ECO:0007669"/>
    <property type="project" value="InterPro"/>
</dbReference>
<feature type="domain" description="Glycosyltransferase subfamily 4-like N-terminal" evidence="4">
    <location>
        <begin position="16"/>
        <end position="183"/>
    </location>
</feature>
<name>A0A225E311_9BACT</name>
<gene>
    <name evidence="5" type="ORF">FRUB_02398</name>
</gene>
<feature type="region of interest" description="Disordered" evidence="2">
    <location>
        <begin position="384"/>
        <end position="411"/>
    </location>
</feature>
<evidence type="ECO:0000259" key="4">
    <source>
        <dbReference type="Pfam" id="PF13439"/>
    </source>
</evidence>
<evidence type="ECO:0000313" key="6">
    <source>
        <dbReference type="Proteomes" id="UP000214646"/>
    </source>
</evidence>
<dbReference type="EMBL" id="NIDE01000003">
    <property type="protein sequence ID" value="OWK44466.1"/>
    <property type="molecule type" value="Genomic_DNA"/>
</dbReference>
<feature type="domain" description="Glycosyl transferase family 1" evidence="3">
    <location>
        <begin position="204"/>
        <end position="356"/>
    </location>
</feature>
<dbReference type="SUPFAM" id="SSF53756">
    <property type="entry name" value="UDP-Glycosyltransferase/glycogen phosphorylase"/>
    <property type="match status" value="1"/>
</dbReference>
<evidence type="ECO:0000313" key="5">
    <source>
        <dbReference type="EMBL" id="OWK44466.1"/>
    </source>
</evidence>
<sequence length="411" mass="44417">MRVVVNGLAALKPKTGVGHHVANLAAALAAEFPDDTFDLYPGERVADLARRFARPPAPPSAGAPRPRPIKAWATSMAKSVARWASRVHFGAYSYSGRFDLYHEPNFIPFPSRLPTVVTVHDLSVLRFPEWHPADRVKMHTQHFIDGIQRAAHVITVSETVRNEMIDEMNLPPSRVTTVYNGVSRAFRPLPESDVAAVKAGLGLPDRYFLCVGTIEPRKNLGTAMRAFADLPSAVRAACPLVLAGPWGWQAEAEREFFHTTGRAAGVRHVGYVADADLPAVYCGATGLVYPSHYEGFGLPLVEMLACGGAVLASTAAAVREVCGPCAAFINPDDVQGWRDAMMRLATDNDYRSALSSSGGAARARSFTWERAARETVDVYKKVLQPPPRPAQSQVAVLGVTPRSSGSRNPAA</sequence>
<dbReference type="InterPro" id="IPR001296">
    <property type="entry name" value="Glyco_trans_1"/>
</dbReference>
<dbReference type="PANTHER" id="PTHR46401">
    <property type="entry name" value="GLYCOSYLTRANSFERASE WBBK-RELATED"/>
    <property type="match status" value="1"/>
</dbReference>
<dbReference type="GO" id="GO:0009103">
    <property type="term" value="P:lipopolysaccharide biosynthetic process"/>
    <property type="evidence" value="ECO:0007669"/>
    <property type="project" value="TreeGrafter"/>
</dbReference>
<dbReference type="Pfam" id="PF13439">
    <property type="entry name" value="Glyco_transf_4"/>
    <property type="match status" value="1"/>
</dbReference>
<dbReference type="Gene3D" id="3.40.50.2000">
    <property type="entry name" value="Glycogen Phosphorylase B"/>
    <property type="match status" value="2"/>
</dbReference>
<evidence type="ECO:0000256" key="2">
    <source>
        <dbReference type="SAM" id="MobiDB-lite"/>
    </source>
</evidence>
<dbReference type="Pfam" id="PF00534">
    <property type="entry name" value="Glycos_transf_1"/>
    <property type="match status" value="1"/>
</dbReference>
<dbReference type="RefSeq" id="WP_088253729.1">
    <property type="nucleotide sequence ID" value="NZ_NIDE01000003.1"/>
</dbReference>
<reference evidence="6" key="1">
    <citation type="submission" date="2017-06" db="EMBL/GenBank/DDBJ databases">
        <title>Genome analysis of Fimbriiglobus ruber SP5, the first member of the order Planctomycetales with confirmed chitinolytic capability.</title>
        <authorList>
            <person name="Ravin N.V."/>
            <person name="Rakitin A.L."/>
            <person name="Ivanova A.A."/>
            <person name="Beletsky A.V."/>
            <person name="Kulichevskaya I.S."/>
            <person name="Mardanov A.V."/>
            <person name="Dedysh S.N."/>
        </authorList>
    </citation>
    <scope>NUCLEOTIDE SEQUENCE [LARGE SCALE GENOMIC DNA]</scope>
    <source>
        <strain evidence="6">SP5</strain>
    </source>
</reference>
<dbReference type="OrthoDB" id="283384at2"/>
<keyword evidence="6" id="KW-1185">Reference proteome</keyword>
<organism evidence="5 6">
    <name type="scientific">Fimbriiglobus ruber</name>
    <dbReference type="NCBI Taxonomy" id="1908690"/>
    <lineage>
        <taxon>Bacteria</taxon>
        <taxon>Pseudomonadati</taxon>
        <taxon>Planctomycetota</taxon>
        <taxon>Planctomycetia</taxon>
        <taxon>Gemmatales</taxon>
        <taxon>Gemmataceae</taxon>
        <taxon>Fimbriiglobus</taxon>
    </lineage>
</organism>
<proteinExistence type="predicted"/>
<keyword evidence="1 5" id="KW-0808">Transferase</keyword>
<accession>A0A225E311</accession>
<evidence type="ECO:0000256" key="1">
    <source>
        <dbReference type="ARBA" id="ARBA00022679"/>
    </source>
</evidence>
<dbReference type="AlphaFoldDB" id="A0A225E311"/>